<evidence type="ECO:0000259" key="4">
    <source>
        <dbReference type="Pfam" id="PF04755"/>
    </source>
</evidence>
<dbReference type="Pfam" id="PF04755">
    <property type="entry name" value="PAP_fibrillin"/>
    <property type="match status" value="1"/>
</dbReference>
<proteinExistence type="predicted"/>
<evidence type="ECO:0000313" key="6">
    <source>
        <dbReference type="Proteomes" id="UP000734854"/>
    </source>
</evidence>
<comment type="caution">
    <text evidence="5">The sequence shown here is derived from an EMBL/GenBank/DDBJ whole genome shotgun (WGS) entry which is preliminary data.</text>
</comment>
<name>A0A8J5EPZ8_ZINOF</name>
<dbReference type="EMBL" id="JACMSC010000021">
    <property type="protein sequence ID" value="KAG6469668.1"/>
    <property type="molecule type" value="Genomic_DNA"/>
</dbReference>
<protein>
    <recommendedName>
        <fullName evidence="4">Plastid lipid-associated protein/fibrillin conserved domain-containing protein</fullName>
    </recommendedName>
</protein>
<evidence type="ECO:0000256" key="3">
    <source>
        <dbReference type="ARBA" id="ARBA00022946"/>
    </source>
</evidence>
<evidence type="ECO:0000256" key="1">
    <source>
        <dbReference type="ARBA" id="ARBA00004474"/>
    </source>
</evidence>
<gene>
    <name evidence="5" type="ORF">ZIOFF_070598</name>
</gene>
<feature type="domain" description="Plastid lipid-associated protein/fibrillin conserved" evidence="4">
    <location>
        <begin position="95"/>
        <end position="311"/>
    </location>
</feature>
<dbReference type="OrthoDB" id="498392at2759"/>
<dbReference type="Proteomes" id="UP000734854">
    <property type="component" value="Unassembled WGS sequence"/>
</dbReference>
<keyword evidence="3" id="KW-0809">Transit peptide</keyword>
<dbReference type="AlphaFoldDB" id="A0A8J5EPZ8"/>
<sequence length="320" mass="34337">MAGAVASWNSSAVRAPPAVLSSASRLGRLTAVALSFPLRDSSPVLTIGRRHQLLARASGNEGEWGEEEGGVEESEGAGVAVLEPLVTAEPDEMAELKKKLIDLLSGTDRGLNASCETRAEILELISLLEAKNPTPAPTDALSLLDGKWILAYTSFSQLFPLLGSGRLLQLVKVDEISQTIDSESFTVVNSVKFAGPLSFTSLTTNAKFEVRSPKRVQIKFEEGAIGTPQLTDNIVIPDKVEFLGQNIDLSPFKGIINSLQDAASSVARTISSQPPFKIPIHNTMAQSWLLTTYLDGELRISRGDKGNIFVLIKEGSPLLN</sequence>
<dbReference type="GO" id="GO:0009536">
    <property type="term" value="C:plastid"/>
    <property type="evidence" value="ECO:0007669"/>
    <property type="project" value="UniProtKB-SubCell"/>
</dbReference>
<organism evidence="5 6">
    <name type="scientific">Zingiber officinale</name>
    <name type="common">Ginger</name>
    <name type="synonym">Amomum zingiber</name>
    <dbReference type="NCBI Taxonomy" id="94328"/>
    <lineage>
        <taxon>Eukaryota</taxon>
        <taxon>Viridiplantae</taxon>
        <taxon>Streptophyta</taxon>
        <taxon>Embryophyta</taxon>
        <taxon>Tracheophyta</taxon>
        <taxon>Spermatophyta</taxon>
        <taxon>Magnoliopsida</taxon>
        <taxon>Liliopsida</taxon>
        <taxon>Zingiberales</taxon>
        <taxon>Zingiberaceae</taxon>
        <taxon>Zingiber</taxon>
    </lineage>
</organism>
<evidence type="ECO:0000313" key="5">
    <source>
        <dbReference type="EMBL" id="KAG6469668.1"/>
    </source>
</evidence>
<dbReference type="InterPro" id="IPR006843">
    <property type="entry name" value="PAP/fibrillin_dom"/>
</dbReference>
<accession>A0A8J5EPZ8</accession>
<reference evidence="5 6" key="1">
    <citation type="submission" date="2020-08" db="EMBL/GenBank/DDBJ databases">
        <title>Plant Genome Project.</title>
        <authorList>
            <person name="Zhang R.-G."/>
        </authorList>
    </citation>
    <scope>NUCLEOTIDE SEQUENCE [LARGE SCALE GENOMIC DNA]</scope>
    <source>
        <tissue evidence="5">Rhizome</tissue>
    </source>
</reference>
<comment type="subcellular location">
    <subcellularLocation>
        <location evidence="1">Plastid</location>
    </subcellularLocation>
</comment>
<dbReference type="InterPro" id="IPR039633">
    <property type="entry name" value="PAP"/>
</dbReference>
<keyword evidence="6" id="KW-1185">Reference proteome</keyword>
<keyword evidence="2" id="KW-0934">Plastid</keyword>
<evidence type="ECO:0000256" key="2">
    <source>
        <dbReference type="ARBA" id="ARBA00022640"/>
    </source>
</evidence>
<dbReference type="PANTHER" id="PTHR31906">
    <property type="entry name" value="PLASTID-LIPID-ASSOCIATED PROTEIN 4, CHLOROPLASTIC-RELATED"/>
    <property type="match status" value="1"/>
</dbReference>